<evidence type="ECO:0000256" key="1">
    <source>
        <dbReference type="SAM" id="Coils"/>
    </source>
</evidence>
<name>A0A7C9FTC3_9BACT</name>
<evidence type="ECO:0000313" key="2">
    <source>
        <dbReference type="EMBL" id="MPR36572.1"/>
    </source>
</evidence>
<comment type="caution">
    <text evidence="2">The sequence shown here is derived from an EMBL/GenBank/DDBJ whole genome shotgun (WGS) entry which is preliminary data.</text>
</comment>
<gene>
    <name evidence="2" type="ORF">GBK04_25330</name>
</gene>
<dbReference type="AlphaFoldDB" id="A0A7C9FTC3"/>
<organism evidence="2 3">
    <name type="scientific">Salmonirosea aquatica</name>
    <dbReference type="NCBI Taxonomy" id="2654236"/>
    <lineage>
        <taxon>Bacteria</taxon>
        <taxon>Pseudomonadati</taxon>
        <taxon>Bacteroidota</taxon>
        <taxon>Cytophagia</taxon>
        <taxon>Cytophagales</taxon>
        <taxon>Spirosomataceae</taxon>
        <taxon>Salmonirosea</taxon>
    </lineage>
</organism>
<protein>
    <recommendedName>
        <fullName evidence="4">DUF1351 domain-containing protein</fullName>
    </recommendedName>
</protein>
<feature type="coiled-coil region" evidence="1">
    <location>
        <begin position="188"/>
        <end position="238"/>
    </location>
</feature>
<sequence>MSETLVPERLGIVIPEASAENGLTVINQIERNIALMRENYLGLTILNADDKIGYQAVRRARITVKQARVQVDKARKYLNEDHKQAIERNNNMANAIKIQLEPIEAELQAREDWYEGERARIEREELERKNQKIRDRVQLIMSYKPVFNGVTYELGGFFISHEDVARFDDADFDRELTRLKAEFDILDAQRIENERQAEAQRIQRQQEAEELKAQQAQLRAEREALEKEKLEMQQQRTAPPPPIQVVVFPAAESAEAEDLPEVPLHERQWAQDVQVVEGLISEFHDLCEFLQFQSAPLIEIKSQIDTQMLAWEKQLTVAIKPAARKKYFKSITQ</sequence>
<accession>A0A7C9FTC3</accession>
<dbReference type="Proteomes" id="UP000479293">
    <property type="component" value="Unassembled WGS sequence"/>
</dbReference>
<dbReference type="RefSeq" id="WP_152764601.1">
    <property type="nucleotide sequence ID" value="NZ_WHLY01000002.1"/>
</dbReference>
<evidence type="ECO:0008006" key="4">
    <source>
        <dbReference type="Google" id="ProtNLM"/>
    </source>
</evidence>
<reference evidence="2 3" key="1">
    <citation type="submission" date="2019-10" db="EMBL/GenBank/DDBJ databases">
        <title>Draft Genome Sequence of Cytophagaceae sp. SJW1-29.</title>
        <authorList>
            <person name="Choi A."/>
        </authorList>
    </citation>
    <scope>NUCLEOTIDE SEQUENCE [LARGE SCALE GENOMIC DNA]</scope>
    <source>
        <strain evidence="2 3">SJW1-29</strain>
    </source>
</reference>
<keyword evidence="1" id="KW-0175">Coiled coil</keyword>
<dbReference type="EMBL" id="WHLY01000002">
    <property type="protein sequence ID" value="MPR36572.1"/>
    <property type="molecule type" value="Genomic_DNA"/>
</dbReference>
<keyword evidence="3" id="KW-1185">Reference proteome</keyword>
<proteinExistence type="predicted"/>
<evidence type="ECO:0000313" key="3">
    <source>
        <dbReference type="Proteomes" id="UP000479293"/>
    </source>
</evidence>